<dbReference type="InterPro" id="IPR050491">
    <property type="entry name" value="AmpC-like"/>
</dbReference>
<dbReference type="EC" id="3.1.1.103" evidence="2"/>
<dbReference type="Pfam" id="PF00144">
    <property type="entry name" value="Beta-lactamase"/>
    <property type="match status" value="1"/>
</dbReference>
<dbReference type="SUPFAM" id="SSF56601">
    <property type="entry name" value="beta-lactamase/transpeptidase-like"/>
    <property type="match status" value="1"/>
</dbReference>
<feature type="domain" description="Beta-lactamase-related" evidence="1">
    <location>
        <begin position="53"/>
        <end position="350"/>
    </location>
</feature>
<dbReference type="InterPro" id="IPR012338">
    <property type="entry name" value="Beta-lactam/transpept-like"/>
</dbReference>
<name>A0ABU3D4Y9_9FLAO</name>
<keyword evidence="3" id="KW-1185">Reference proteome</keyword>
<dbReference type="InterPro" id="IPR001466">
    <property type="entry name" value="Beta-lactam-related"/>
</dbReference>
<evidence type="ECO:0000313" key="2">
    <source>
        <dbReference type="EMBL" id="MDT0676597.1"/>
    </source>
</evidence>
<evidence type="ECO:0000313" key="3">
    <source>
        <dbReference type="Proteomes" id="UP001262582"/>
    </source>
</evidence>
<comment type="caution">
    <text evidence="2">The sequence shown here is derived from an EMBL/GenBank/DDBJ whole genome shotgun (WGS) entry which is preliminary data.</text>
</comment>
<gene>
    <name evidence="2" type="ORF">RM539_08395</name>
</gene>
<accession>A0ABU3D4Y9</accession>
<evidence type="ECO:0000259" key="1">
    <source>
        <dbReference type="Pfam" id="PF00144"/>
    </source>
</evidence>
<proteinExistence type="predicted"/>
<dbReference type="PANTHER" id="PTHR46825:SF9">
    <property type="entry name" value="BETA-LACTAMASE-RELATED DOMAIN-CONTAINING PROTEIN"/>
    <property type="match status" value="1"/>
</dbReference>
<dbReference type="PANTHER" id="PTHR46825">
    <property type="entry name" value="D-ALANYL-D-ALANINE-CARBOXYPEPTIDASE/ENDOPEPTIDASE AMPH"/>
    <property type="match status" value="1"/>
</dbReference>
<dbReference type="Proteomes" id="UP001262582">
    <property type="component" value="Unassembled WGS sequence"/>
</dbReference>
<dbReference type="Gene3D" id="3.40.710.10">
    <property type="entry name" value="DD-peptidase/beta-lactamase superfamily"/>
    <property type="match status" value="1"/>
</dbReference>
<dbReference type="EMBL" id="JAVRHK010000005">
    <property type="protein sequence ID" value="MDT0676597.1"/>
    <property type="molecule type" value="Genomic_DNA"/>
</dbReference>
<dbReference type="RefSeq" id="WP_311502943.1">
    <property type="nucleotide sequence ID" value="NZ_JAVRHK010000005.1"/>
</dbReference>
<keyword evidence="2" id="KW-0378">Hydrolase</keyword>
<organism evidence="2 3">
    <name type="scientific">Autumnicola musiva</name>
    <dbReference type="NCBI Taxonomy" id="3075589"/>
    <lineage>
        <taxon>Bacteria</taxon>
        <taxon>Pseudomonadati</taxon>
        <taxon>Bacteroidota</taxon>
        <taxon>Flavobacteriia</taxon>
        <taxon>Flavobacteriales</taxon>
        <taxon>Flavobacteriaceae</taxon>
        <taxon>Autumnicola</taxon>
    </lineage>
</organism>
<dbReference type="GO" id="GO:0016787">
    <property type="term" value="F:hydrolase activity"/>
    <property type="evidence" value="ECO:0007669"/>
    <property type="project" value="UniProtKB-KW"/>
</dbReference>
<reference evidence="2 3" key="1">
    <citation type="submission" date="2023-09" db="EMBL/GenBank/DDBJ databases">
        <authorList>
            <person name="Rey-Velasco X."/>
        </authorList>
    </citation>
    <scope>NUCLEOTIDE SEQUENCE [LARGE SCALE GENOMIC DNA]</scope>
    <source>
        <strain evidence="2 3">F117</strain>
    </source>
</reference>
<protein>
    <submittedName>
        <fullName evidence="2">Serine hydrolase domain-containing protein</fullName>
        <ecNumber evidence="2">3.1.1.103</ecNumber>
    </submittedName>
</protein>
<sequence>MKYSLSTSIILSILIFFPFLKSQGQTGNDSGKISRQIDSILTSKSLNGKLNGNVLVLKDGKELYQNSFGFADANKTKKLTRDYRFNIGSVYKEFPAVAIMQLKESGRLKLQDKLSTYLPGLPNWAHTISILNLLQYSGGLPKIDWGGHFSKGETVTDAMIMSDLQKIKQLDFSPGSDYLYSNYSPILLTKIVEHISGQDFQKYARLNLFDPYGLENSKISEQYPYKDKTLMAIPFNENYEADSYKISMPLILFSATTEDMYQWFHHLDSFHIVSKNSVEILSQEAKEGTNIQAPLGRCDWKNGQVVEHSHHGSSASYECVIRRFKQDDLSIIILTNQKHRNVYDISDEILALFEKG</sequence>